<dbReference type="PANTHER" id="PTHR37299">
    <property type="entry name" value="TRANSCRIPTIONAL REGULATOR-RELATED"/>
    <property type="match status" value="1"/>
</dbReference>
<gene>
    <name evidence="2" type="ORF">H8K52_17900</name>
</gene>
<dbReference type="InterPro" id="IPR046947">
    <property type="entry name" value="LytR-like"/>
</dbReference>
<dbReference type="RefSeq" id="WP_186924281.1">
    <property type="nucleotide sequence ID" value="NZ_JACOFW010000028.1"/>
</dbReference>
<dbReference type="EMBL" id="JACOFW010000028">
    <property type="protein sequence ID" value="MBC3809217.1"/>
    <property type="molecule type" value="Genomic_DNA"/>
</dbReference>
<comment type="caution">
    <text evidence="2">The sequence shown here is derived from an EMBL/GenBank/DDBJ whole genome shotgun (WGS) entry which is preliminary data.</text>
</comment>
<evidence type="ECO:0000259" key="1">
    <source>
        <dbReference type="PROSITE" id="PS50930"/>
    </source>
</evidence>
<keyword evidence="3" id="KW-1185">Reference proteome</keyword>
<reference evidence="2 3" key="1">
    <citation type="submission" date="2020-08" db="EMBL/GenBank/DDBJ databases">
        <title>Novel species isolated from subtropical streams in China.</title>
        <authorList>
            <person name="Lu H."/>
        </authorList>
    </citation>
    <scope>NUCLEOTIDE SEQUENCE [LARGE SCALE GENOMIC DNA]</scope>
    <source>
        <strain evidence="2 3">KACC 16656</strain>
    </source>
</reference>
<dbReference type="InterPro" id="IPR007492">
    <property type="entry name" value="LytTR_DNA-bd_dom"/>
</dbReference>
<name>A0ABR6X8X7_9BURK</name>
<evidence type="ECO:0000313" key="2">
    <source>
        <dbReference type="EMBL" id="MBC3809217.1"/>
    </source>
</evidence>
<dbReference type="PROSITE" id="PS50930">
    <property type="entry name" value="HTH_LYTTR"/>
    <property type="match status" value="1"/>
</dbReference>
<accession>A0ABR6X8X7</accession>
<sequence>MSARQHALDAFELGAVNYLVKPLQRGRLLTTIEKLQAKVGKSAGVIPDTVWDKIVHIKLETKYLRWIQASVGNLLRLITIEEIFIFQSDAKCTRVVTAHHEAFIRKPIKELIDELNPEDFIQISRGAIVNLRWIESIYREDGHMEVSLKEKSDRLSMSSCYQAAFKQM</sequence>
<dbReference type="SUPFAM" id="SSF52172">
    <property type="entry name" value="CheY-like"/>
    <property type="match status" value="1"/>
</dbReference>
<dbReference type="PANTHER" id="PTHR37299:SF1">
    <property type="entry name" value="STAGE 0 SPORULATION PROTEIN A HOMOLOG"/>
    <property type="match status" value="1"/>
</dbReference>
<dbReference type="InterPro" id="IPR011006">
    <property type="entry name" value="CheY-like_superfamily"/>
</dbReference>
<feature type="domain" description="HTH LytTR-type" evidence="1">
    <location>
        <begin position="67"/>
        <end position="168"/>
    </location>
</feature>
<dbReference type="Gene3D" id="2.40.50.1020">
    <property type="entry name" value="LytTr DNA-binding domain"/>
    <property type="match status" value="1"/>
</dbReference>
<organism evidence="2 3">
    <name type="scientific">Undibacterium seohonense</name>
    <dbReference type="NCBI Taxonomy" id="1344950"/>
    <lineage>
        <taxon>Bacteria</taxon>
        <taxon>Pseudomonadati</taxon>
        <taxon>Pseudomonadota</taxon>
        <taxon>Betaproteobacteria</taxon>
        <taxon>Burkholderiales</taxon>
        <taxon>Oxalobacteraceae</taxon>
        <taxon>Undibacterium</taxon>
    </lineage>
</organism>
<dbReference type="Proteomes" id="UP000648257">
    <property type="component" value="Unassembled WGS sequence"/>
</dbReference>
<evidence type="ECO:0000313" key="3">
    <source>
        <dbReference type="Proteomes" id="UP000648257"/>
    </source>
</evidence>
<dbReference type="SMART" id="SM00850">
    <property type="entry name" value="LytTR"/>
    <property type="match status" value="1"/>
</dbReference>
<dbReference type="Pfam" id="PF04397">
    <property type="entry name" value="LytTR"/>
    <property type="match status" value="1"/>
</dbReference>
<proteinExistence type="predicted"/>
<protein>
    <submittedName>
        <fullName evidence="2">Response regulator transcription factor</fullName>
    </submittedName>
</protein>